<comment type="function">
    <text evidence="4">Mediates the transfer of lipids between membranes at organelle contact sites. May play a role in mitochondrial lipid homeostasis.</text>
</comment>
<evidence type="ECO:0000256" key="4">
    <source>
        <dbReference type="PIRNR" id="PIRNR037235"/>
    </source>
</evidence>
<feature type="domain" description="Chorein N-terminal" evidence="6">
    <location>
        <begin position="1"/>
        <end position="1068"/>
    </location>
</feature>
<dbReference type="GO" id="GO:0005777">
    <property type="term" value="C:peroxisome"/>
    <property type="evidence" value="ECO:0007669"/>
    <property type="project" value="EnsemblFungi"/>
</dbReference>
<keyword evidence="4" id="KW-0333">Golgi apparatus</keyword>
<comment type="similarity">
    <text evidence="1 4">Belongs to the VPS13 family.</text>
</comment>
<dbReference type="GO" id="GO:0006623">
    <property type="term" value="P:protein targeting to vacuole"/>
    <property type="evidence" value="ECO:0007669"/>
    <property type="project" value="EnsemblFungi"/>
</dbReference>
<dbReference type="InterPro" id="IPR009543">
    <property type="entry name" value="VPS13_VAB"/>
</dbReference>
<dbReference type="GO" id="GO:0032120">
    <property type="term" value="P:ascospore-type prospore membrane formation"/>
    <property type="evidence" value="ECO:0007669"/>
    <property type="project" value="EnsemblFungi"/>
</dbReference>
<dbReference type="GO" id="GO:0005770">
    <property type="term" value="C:late endosome"/>
    <property type="evidence" value="ECO:0007669"/>
    <property type="project" value="EnsemblFungi"/>
</dbReference>
<dbReference type="Proteomes" id="UP000019384">
    <property type="component" value="Unassembled WGS sequence"/>
</dbReference>
<dbReference type="GO" id="GO:0005628">
    <property type="term" value="C:prospore membrane"/>
    <property type="evidence" value="ECO:0007669"/>
    <property type="project" value="EnsemblFungi"/>
</dbReference>
<evidence type="ECO:0000256" key="5">
    <source>
        <dbReference type="SAM" id="MobiDB-lite"/>
    </source>
</evidence>
<evidence type="ECO:0000313" key="10">
    <source>
        <dbReference type="Proteomes" id="UP000019384"/>
    </source>
</evidence>
<dbReference type="PANTHER" id="PTHR16166">
    <property type="entry name" value="VACUOLAR PROTEIN SORTING-ASSOCIATED PROTEIN VPS13"/>
    <property type="match status" value="1"/>
</dbReference>
<dbReference type="STRING" id="1382522.W6MFE6"/>
<dbReference type="Pfam" id="PF12624">
    <property type="entry name" value="VPS13_N"/>
    <property type="match status" value="1"/>
</dbReference>
<dbReference type="InterPro" id="IPR026847">
    <property type="entry name" value="VPS13"/>
</dbReference>
<dbReference type="GO" id="GO:1990816">
    <property type="term" value="C:vacuole-mitochondrion membrane contact site"/>
    <property type="evidence" value="ECO:0007669"/>
    <property type="project" value="EnsemblFungi"/>
</dbReference>
<accession>W6MFE6</accession>
<dbReference type="PIRSF" id="PIRSF037235">
    <property type="entry name" value="VPS13_fungi"/>
    <property type="match status" value="1"/>
</dbReference>
<dbReference type="PANTHER" id="PTHR16166:SF93">
    <property type="entry name" value="INTERMEMBRANE LIPID TRANSFER PROTEIN VPS13"/>
    <property type="match status" value="1"/>
</dbReference>
<dbReference type="GO" id="GO:0036258">
    <property type="term" value="P:multivesicular body assembly"/>
    <property type="evidence" value="ECO:0007669"/>
    <property type="project" value="EnsemblFungi"/>
</dbReference>
<dbReference type="Pfam" id="PF25036">
    <property type="entry name" value="VPS13_VAB"/>
    <property type="match status" value="1"/>
</dbReference>
<keyword evidence="10" id="KW-1185">Reference proteome</keyword>
<reference evidence="9" key="1">
    <citation type="submission" date="2013-12" db="EMBL/GenBank/DDBJ databases">
        <authorList>
            <person name="Genoscope - CEA"/>
        </authorList>
    </citation>
    <scope>NUCLEOTIDE SEQUENCE</scope>
    <source>
        <strain evidence="9">CBS 1993</strain>
    </source>
</reference>
<evidence type="ECO:0000256" key="3">
    <source>
        <dbReference type="ARBA" id="ARBA00023055"/>
    </source>
</evidence>
<keyword evidence="2 4" id="KW-0813">Transport</keyword>
<dbReference type="GO" id="GO:0005829">
    <property type="term" value="C:cytosol"/>
    <property type="evidence" value="ECO:0007669"/>
    <property type="project" value="GOC"/>
</dbReference>
<dbReference type="GO" id="GO:0090083">
    <property type="term" value="P:regulation of inclusion body assembly"/>
    <property type="evidence" value="ECO:0007669"/>
    <property type="project" value="EnsemblFungi"/>
</dbReference>
<dbReference type="GO" id="GO:0009267">
    <property type="term" value="P:cellular response to starvation"/>
    <property type="evidence" value="ECO:0007669"/>
    <property type="project" value="EnsemblFungi"/>
</dbReference>
<dbReference type="GO" id="GO:0045053">
    <property type="term" value="P:protein retention in Golgi apparatus"/>
    <property type="evidence" value="ECO:0007669"/>
    <property type="project" value="UniProtKB-UniRule"/>
</dbReference>
<gene>
    <name evidence="9" type="ORF">KUCA_T00000467001</name>
</gene>
<dbReference type="EMBL" id="HG793125">
    <property type="protein sequence ID" value="CDK24504.1"/>
    <property type="molecule type" value="Genomic_DNA"/>
</dbReference>
<dbReference type="GO" id="GO:0007005">
    <property type="term" value="P:mitochondrion organization"/>
    <property type="evidence" value="ECO:0007669"/>
    <property type="project" value="EnsemblFungi"/>
</dbReference>
<dbReference type="RefSeq" id="XP_022456521.1">
    <property type="nucleotide sequence ID" value="XM_022605010.1"/>
</dbReference>
<dbReference type="GO" id="GO:0045324">
    <property type="term" value="P:late endosome to vacuole transport"/>
    <property type="evidence" value="ECO:0007669"/>
    <property type="project" value="UniProtKB-UniRule"/>
</dbReference>
<dbReference type="GO" id="GO:0005543">
    <property type="term" value="F:phospholipid binding"/>
    <property type="evidence" value="ECO:0007669"/>
    <property type="project" value="EnsemblFungi"/>
</dbReference>
<dbReference type="GeneID" id="34517909"/>
<dbReference type="HOGENOM" id="CLU_000135_0_0_1"/>
<reference evidence="9" key="2">
    <citation type="submission" date="2014-02" db="EMBL/GenBank/DDBJ databases">
        <title>Complete DNA sequence of /Kuraishia capsulata/ illustrates novel genomic features among budding yeasts (/Saccharomycotina/).</title>
        <authorList>
            <person name="Morales L."/>
            <person name="Noel B."/>
            <person name="Porcel B."/>
            <person name="Marcet-Houben M."/>
            <person name="Hullo M-F."/>
            <person name="Sacerdot C."/>
            <person name="Tekaia F."/>
            <person name="Leh-Louis V."/>
            <person name="Despons L."/>
            <person name="Khanna V."/>
            <person name="Aury J-M."/>
            <person name="Barbe V."/>
            <person name="Couloux A."/>
            <person name="Labadie K."/>
            <person name="Pelletier E."/>
            <person name="Souciet J-L."/>
            <person name="Boekhout T."/>
            <person name="Gabaldon T."/>
            <person name="Wincker P."/>
            <person name="Dujon B."/>
        </authorList>
    </citation>
    <scope>NUCLEOTIDE SEQUENCE</scope>
    <source>
        <strain evidence="9">CBS 1993</strain>
    </source>
</reference>
<evidence type="ECO:0000256" key="2">
    <source>
        <dbReference type="ARBA" id="ARBA00022448"/>
    </source>
</evidence>
<feature type="domain" description="Intermembrane lipid transfer protein VPS13-like C-terminal" evidence="8">
    <location>
        <begin position="3019"/>
        <end position="3129"/>
    </location>
</feature>
<dbReference type="GO" id="GO:0005774">
    <property type="term" value="C:vacuolar membrane"/>
    <property type="evidence" value="ECO:0007669"/>
    <property type="project" value="EnsemblFungi"/>
</dbReference>
<sequence>MLESLVASLLNRTLGSYVENFDPKQLNIGIWGGDVKLRDLRLKKESFDKFEIPLDIKFGHMGELTLQIPWSNLKSKPVKIIVENVYLLCVPATGSKFDPDAEQLREQRLKRQKLEELELIQQSTPAADPELTDEESLKNESFTESLVTKIVDNLQFTIKNIHVRYEDDHAFTDSPYAVGMTLGELSAVSADESWIPNFISGFSVFARKLMTLNSLTCYLDSNTGTIFREDPVELLQVFQDLIEKNSSSTSETQFILKPVSGTGHLTVNKQGATEAAPHIHSELYFDEFSVDLNSDQYRDVLTTASRLHQYTRNHRYRKFRPQVSVSDDPSAWMTFVAKCIQEDVHEKNKLWTWNYIKEQCELRTRYIALWRSNISKSKVLSVAEKSELESLENALTFEQISLYRALARRLNRKSAIALSPAEKKTESEAKPQQPAGWFGWWSGAKPATDDSTHEDLTMTDEQKKELYEAIEYNEEKVFQESIDIPKDRVKTEVRCNLKRGALAIRKHKGDSNLGEIVFEGCEAKFLERPDSFVASFQLHEFRVEDGTENTLYKHTVSVKPLHYNMHGDSQQSGNSEEDKPFFDLTFEKNPLDGSADSALNVSLTSTTIFHNPKFIEEVFLFFRPPRIHSDTIGMIMNAAESTIEGFTQQTRLGLQYAIEEHKTINCKMDLQAPLIIVPLDPTNWSSPVAILDAGHIKVASDLADPKTIEEIEALTTQSGSENLEKLNSLMYDRFDLKLEDAQILIGPDVKSTIEQLHATQGKSTLILDNFSMDFLLQLSIVPSAYNLPRMKIGGKVPRFRASLSDVQYKVIMKLIDAIIPNFDLLDETENSQTLTFGSFGAHDHLLGIDENEDVGSDVQSVTKQPTTAPSDAASKQHQIEFDFSVDSIVLSLSRCVDTSTFQSDLLIDLVGDRLKLDFYKTATEMHLDLLLADISIDDHIEQSGPEEFKKLISSNNFEDYDGVVKKDDIFSVEYQRSQRLVPYNGSEIEVFDQDVTMSIADVKLVVTRKSLLTLLNFALNTFTDPNAPETPADQLRHNDEQEEMSPQKINVKINLESVILVLNDDGIKLATMKLSQADVEVYLLPEKMKVLAKLGGLSLHDEVNEGSSRDSIMRNLISIEGEELAELHYETFDVAINKEDYNSLISFHTGSIKINYVEHPFNRILAFLSQFQRMKYIYDRAREAALNQAGNIDGAGRMRFDILIKTPIIVFPRIVDPRKDIFDRITFNLGEIYLNNKFEKTGEDLLNMISMGMRSTKMSSELHFENYTKQSLEIIDGLDIGFNINYCDVPSVHRPTMIVTGDVTGKEIALTELQVFHLMKVAQTIPSVLNGMEADESLTDLEEDAENANLLIDNRGKTPESVVSSPEDPSEQLPADHVKLELDFNIPKLGMTLYNDTKEVVSNINDKTLSRFSLNDTGVTCELREDGNFKVDLHIKSFTVEDIRKKKDNRFTELIPEVIHDNYQFKASAYSEGSEKKRHIYSMLEIDSPRVILALDYLFSLKSFVDVALNTQEVSIGSTRGLPSIAEEESVVSDEAERAVTVQSRRVEEPESPDGATTYGFSLNVVDSSLILLADPSNENSEAIVFKIGQVLMTSQNIQSLSAVGVGIFLCRMSSFDENRLRVIDDFSASMTIDSRNSTPTRLLTSIDIKLDPLLVRVSLRDIRLALTIFNRASEMYKELEGIKNAPQEGQKKQVSNFSEDFKRKLSKYAPSILSSASGRSKKSAVSVKEPQVVIHGESLEASFEGLRLVLIGDVHELPVLDMEVKPFSATARNWSTDLEAHTNITSLVNIFNYSTSTWEPLLEPWSFGIHVSKAIEPKESMIVEIFSRDTAELTFSSRSVALMSHISTLLHDSTELKPRDQDSPFRILNETGFDINIWIDEDKSRRNLTHVKNGENVMWHFQDWRKVRETLRSESESGFIGCELLDSSYNPIESISLKAEGEELFVLNPRKDGIHNRLACTIKLGEDKVKYVTLRSTLKIKNTTQTPIYIGNGVNQETLEAEHGVVIPPGDEKSVPIDYVYSAQFAVRPLLDDELYGWSSCTSKNVNKKVSLFWKDLLDHEMVLECPGVGSKKGDKYFLQATAEYDELEPLAKIYPHMTVTISSPLVIENLLPFDLSAVVSESKSKGQWSRYIEKGCQALIHSVDLKNLLTLRVTPVGSQYRQSASSIINVPEGSPNSISTNLKTESNDGHSLFLKIHYNRKHGGVKLTVYVPYLVLNRTGKTLYMSERYNVMTSKVSDLDGKIRRPDMFSFEHDSKTRDTFGLLMGGNLRDNTAVIKIGDSLASNPISIDKIGQSFELRIPLKERQLETILAIHISEGEGKYNLTKVINVIPKYIVRNNLEDTIQITLVGLTKTLNIEPGQYLPVYELPRVEDKQLRICFLGSKSEWSAPFPINDVGEVYLRVLKQGLRSHKLLRISTATSEAGLYININDASDHWPFSIRNFSDQEFLLFQSDPDINDDGVRVSSAVPFKRVYYRIPPKSSMPYAWDFPAGLVKDLVLKVGTKERHIQLAEIGELEPMLLPTPVNSRQRPSVDLKVIADGPTQCLVISNYDSSTSLYQRKTIQNSTSSIESDKFEALENDSNYFHKVILKFEGIGISLINQRGQELVYVNVRGIEFHYNESEIYQNLSIKLKWIQIDNQLYGSVYPIVLYPSVVAKSSKEMNEHPTFSASVSRVKDDTHGVLYIKQASLLLQELSVEIDEDFLFALIDFSKIPGAPWNKQISHKLWDENLEIPEPPEIRSSNDLYFEWLNLQPLEINLSFVRTEHINAEDTAGSQDALVLILNVLTMAIGNINDAPIRLSALLMNNVRVPLPYLLQNIQEHYTQAFLYQLYKVLGSADVLGNPVGLFNTVSSGVFDIFYEPYHGFIMTDRPQELGIGLAKGGLSFLKKSVFGFSDSFARITGSVAKGLTVATLDKDFQERRRVMKQRNKPNHALYGFSYGASSLIDGLTSGITGMATAPAEGAEKEGAAGFFKGVGKGLIGLPTKTATGLFDFASSISEGIRNTTTAFDGEALSKVRLPRYVPITGAVVPYSEREAQGQFWLKSADGGKYFDDTYLAHVVLPGGELCLIISLKHIMIVSIVRMTMEWMTPYEKIANISLEKSGIMFRIKNRPGVNGMFEKFIPIPENNSKRYIYQKIATGVGEYNKHCQVFL</sequence>
<dbReference type="InterPro" id="IPR026854">
    <property type="entry name" value="VPS13_N"/>
</dbReference>
<dbReference type="GO" id="GO:0005798">
    <property type="term" value="C:Golgi-associated vesicle"/>
    <property type="evidence" value="ECO:0007669"/>
    <property type="project" value="EnsemblFungi"/>
</dbReference>
<dbReference type="GO" id="GO:0006895">
    <property type="term" value="P:Golgi to endosome transport"/>
    <property type="evidence" value="ECO:0007669"/>
    <property type="project" value="EnsemblFungi"/>
</dbReference>
<evidence type="ECO:0000259" key="7">
    <source>
        <dbReference type="Pfam" id="PF25036"/>
    </source>
</evidence>
<evidence type="ECO:0000313" key="9">
    <source>
        <dbReference type="EMBL" id="CDK24504.1"/>
    </source>
</evidence>
<evidence type="ECO:0000259" key="8">
    <source>
        <dbReference type="Pfam" id="PF25037"/>
    </source>
</evidence>
<dbReference type="OrthoDB" id="428159at2759"/>
<feature type="domain" description="Vacuolar protein sorting-associated protein 13 VPS13 adaptor binding" evidence="7">
    <location>
        <begin position="1904"/>
        <end position="2494"/>
    </location>
</feature>
<dbReference type="GO" id="GO:0071561">
    <property type="term" value="C:nucleus-vacuole junction"/>
    <property type="evidence" value="ECO:0007669"/>
    <property type="project" value="EnsemblFungi"/>
</dbReference>
<keyword evidence="3 4" id="KW-0445">Lipid transport</keyword>
<name>W6MFE6_9ASCO</name>
<protein>
    <recommendedName>
        <fullName evidence="4">Vacuolar protein sorting-associated protein</fullName>
    </recommendedName>
</protein>
<organism evidence="9 10">
    <name type="scientific">Kuraishia capsulata CBS 1993</name>
    <dbReference type="NCBI Taxonomy" id="1382522"/>
    <lineage>
        <taxon>Eukaryota</taxon>
        <taxon>Fungi</taxon>
        <taxon>Dikarya</taxon>
        <taxon>Ascomycota</taxon>
        <taxon>Saccharomycotina</taxon>
        <taxon>Pichiomycetes</taxon>
        <taxon>Pichiales</taxon>
        <taxon>Pichiaceae</taxon>
        <taxon>Kuraishia</taxon>
    </lineage>
</organism>
<proteinExistence type="inferred from homology"/>
<dbReference type="Pfam" id="PF25037">
    <property type="entry name" value="VPS13_C"/>
    <property type="match status" value="1"/>
</dbReference>
<evidence type="ECO:0000256" key="1">
    <source>
        <dbReference type="ARBA" id="ARBA00006545"/>
    </source>
</evidence>
<dbReference type="InterPro" id="IPR056748">
    <property type="entry name" value="VPS13-like_C"/>
</dbReference>
<evidence type="ECO:0000259" key="6">
    <source>
        <dbReference type="Pfam" id="PF12624"/>
    </source>
</evidence>
<dbReference type="GO" id="GO:0120014">
    <property type="term" value="F:phospholipid transfer activity"/>
    <property type="evidence" value="ECO:0007669"/>
    <property type="project" value="EnsemblFungi"/>
</dbReference>
<dbReference type="GO" id="GO:0061709">
    <property type="term" value="P:reticulophagy"/>
    <property type="evidence" value="ECO:0007669"/>
    <property type="project" value="EnsemblFungi"/>
</dbReference>
<dbReference type="GO" id="GO:0010008">
    <property type="term" value="C:endosome membrane"/>
    <property type="evidence" value="ECO:0007669"/>
    <property type="project" value="EnsemblFungi"/>
</dbReference>
<dbReference type="GO" id="GO:0005741">
    <property type="term" value="C:mitochondrial outer membrane"/>
    <property type="evidence" value="ECO:0007669"/>
    <property type="project" value="EnsemblFungi"/>
</dbReference>
<dbReference type="GO" id="GO:0005794">
    <property type="term" value="C:Golgi apparatus"/>
    <property type="evidence" value="ECO:0007669"/>
    <property type="project" value="UniProtKB-UniRule"/>
</dbReference>
<feature type="region of interest" description="Disordered" evidence="5">
    <location>
        <begin position="1026"/>
        <end position="1045"/>
    </location>
</feature>
<dbReference type="InterPro" id="IPR017148">
    <property type="entry name" value="VPS13_fungi"/>
</dbReference>